<protein>
    <submittedName>
        <fullName evidence="2">YeeE/YedE family protein</fullName>
    </submittedName>
</protein>
<reference evidence="2" key="1">
    <citation type="journal article" date="2001" name="Int. J. Syst. Evol. Microbiol.">
        <title>Methanofollis aquaemaris sp. nov., a methanogen isolated from an aquaculture fish pond.</title>
        <authorList>
            <person name="Lai M.C."/>
            <person name="Chen S.C."/>
        </authorList>
    </citation>
    <scope>NUCLEOTIDE SEQUENCE</scope>
    <source>
        <strain evidence="2">N2F9704</strain>
    </source>
</reference>
<evidence type="ECO:0000313" key="2">
    <source>
        <dbReference type="EMBL" id="QSZ66274.1"/>
    </source>
</evidence>
<keyword evidence="1" id="KW-0472">Membrane</keyword>
<gene>
    <name evidence="2" type="ORF">RJ40_01550</name>
</gene>
<dbReference type="RefSeq" id="WP_265581598.1">
    <property type="nucleotide sequence ID" value="NZ_CP036172.1"/>
</dbReference>
<feature type="transmembrane region" description="Helical" evidence="1">
    <location>
        <begin position="12"/>
        <end position="28"/>
    </location>
</feature>
<dbReference type="Pfam" id="PF04143">
    <property type="entry name" value="Sulf_transp"/>
    <property type="match status" value="1"/>
</dbReference>
<dbReference type="GeneID" id="76423001"/>
<feature type="transmembrane region" description="Helical" evidence="1">
    <location>
        <begin position="113"/>
        <end position="136"/>
    </location>
</feature>
<proteinExistence type="predicted"/>
<keyword evidence="1" id="KW-1133">Transmembrane helix</keyword>
<reference evidence="2" key="2">
    <citation type="submission" date="2019-02" db="EMBL/GenBank/DDBJ databases">
        <authorList>
            <person name="Chen S.-C."/>
            <person name="Chien H.-H."/>
            <person name="Lai M.-C."/>
        </authorList>
    </citation>
    <scope>NUCLEOTIDE SEQUENCE</scope>
    <source>
        <strain evidence="2">N2F9704</strain>
    </source>
</reference>
<dbReference type="AlphaFoldDB" id="A0A8A3S3U2"/>
<keyword evidence="1" id="KW-0812">Transmembrane</keyword>
<accession>A0A8A3S3U2</accession>
<feature type="transmembrane region" description="Helical" evidence="1">
    <location>
        <begin position="157"/>
        <end position="180"/>
    </location>
</feature>
<dbReference type="Proteomes" id="UP001042704">
    <property type="component" value="Chromosome"/>
</dbReference>
<sequence>MLTALHKNARAQLLIGLLLGIGFGFFIQKGGVTTYDVIVGQLLLQDFTVVKLMLSAVIVGMIGFYFLKGKEMAMIHCKNVTLGSVVIGGLIFGAGFAILGYCPGTVAGAVGQGWLDALVGGVVGMVIGAGVFARLYPRLVGGILARGEFDIRTIPEVLRVNEWVVVAVFVVLMLAVLYLLEVLGL</sequence>
<feature type="transmembrane region" description="Helical" evidence="1">
    <location>
        <begin position="48"/>
        <end position="67"/>
    </location>
</feature>
<dbReference type="KEGG" id="maqe:RJ40_01550"/>
<dbReference type="EMBL" id="CP036172">
    <property type="protein sequence ID" value="QSZ66274.1"/>
    <property type="molecule type" value="Genomic_DNA"/>
</dbReference>
<name>A0A8A3S3U2_9EURY</name>
<feature type="transmembrane region" description="Helical" evidence="1">
    <location>
        <begin position="79"/>
        <end position="101"/>
    </location>
</feature>
<dbReference type="InterPro" id="IPR007272">
    <property type="entry name" value="Sulf_transp_TsuA/YedE"/>
</dbReference>
<keyword evidence="3" id="KW-1185">Reference proteome</keyword>
<evidence type="ECO:0000256" key="1">
    <source>
        <dbReference type="SAM" id="Phobius"/>
    </source>
</evidence>
<evidence type="ECO:0000313" key="3">
    <source>
        <dbReference type="Proteomes" id="UP001042704"/>
    </source>
</evidence>
<organism evidence="2 3">
    <name type="scientific">Methanofollis aquaemaris</name>
    <dbReference type="NCBI Taxonomy" id="126734"/>
    <lineage>
        <taxon>Archaea</taxon>
        <taxon>Methanobacteriati</taxon>
        <taxon>Methanobacteriota</taxon>
        <taxon>Stenosarchaea group</taxon>
        <taxon>Methanomicrobia</taxon>
        <taxon>Methanomicrobiales</taxon>
        <taxon>Methanomicrobiaceae</taxon>
        <taxon>Methanofollis</taxon>
    </lineage>
</organism>